<evidence type="ECO:0000313" key="2">
    <source>
        <dbReference type="EMBL" id="QAT61781.1"/>
    </source>
</evidence>
<dbReference type="KEGG" id="spoa:EQM13_09355"/>
<organism evidence="2 3">
    <name type="scientific">Acidilutibacter cellobiosedens</name>
    <dbReference type="NCBI Taxonomy" id="2507161"/>
    <lineage>
        <taxon>Bacteria</taxon>
        <taxon>Bacillati</taxon>
        <taxon>Bacillota</taxon>
        <taxon>Tissierellia</taxon>
        <taxon>Tissierellales</taxon>
        <taxon>Acidilutibacteraceae</taxon>
        <taxon>Acidilutibacter</taxon>
    </lineage>
</organism>
<dbReference type="InterPro" id="IPR016785">
    <property type="entry name" value="ComGD"/>
</dbReference>
<protein>
    <submittedName>
        <fullName evidence="2">Type II secretion system protein</fullName>
    </submittedName>
</protein>
<dbReference type="NCBIfam" id="TIGR02532">
    <property type="entry name" value="IV_pilin_GFxxxE"/>
    <property type="match status" value="1"/>
</dbReference>
<dbReference type="OrthoDB" id="1698930at2"/>
<dbReference type="InterPro" id="IPR012902">
    <property type="entry name" value="N_methyl_site"/>
</dbReference>
<name>A0A410QCR9_9FIRM</name>
<dbReference type="Proteomes" id="UP000287969">
    <property type="component" value="Chromosome"/>
</dbReference>
<proteinExistence type="predicted"/>
<dbReference type="InterPro" id="IPR045584">
    <property type="entry name" value="Pilin-like"/>
</dbReference>
<sequence length="160" mass="19064">MFFVEIDTIKRKFLKKGFTFIELIIVIAIFSLILFIALPKWETALRIRERAEINTFKRDLIYCRNKSITEGKMYIVRLDTKENCYSLYKEEMKKELIKRVYFESGLLLYRQNFHDNQIIFNPTGSPSQGGTIGLKNRREEIFEITIQPVTGKINIERKER</sequence>
<dbReference type="EMBL" id="CP035282">
    <property type="protein sequence ID" value="QAT61781.1"/>
    <property type="molecule type" value="Genomic_DNA"/>
</dbReference>
<evidence type="ECO:0000313" key="3">
    <source>
        <dbReference type="Proteomes" id="UP000287969"/>
    </source>
</evidence>
<keyword evidence="1" id="KW-1133">Transmembrane helix</keyword>
<dbReference type="PIRSF" id="PIRSF021292">
    <property type="entry name" value="Competence_ComGD"/>
    <property type="match status" value="1"/>
</dbReference>
<dbReference type="AlphaFoldDB" id="A0A410QCR9"/>
<dbReference type="Gene3D" id="3.30.700.10">
    <property type="entry name" value="Glycoprotein, Type 4 Pilin"/>
    <property type="match status" value="1"/>
</dbReference>
<evidence type="ECO:0000256" key="1">
    <source>
        <dbReference type="SAM" id="Phobius"/>
    </source>
</evidence>
<accession>A0A410QCR9</accession>
<feature type="transmembrane region" description="Helical" evidence="1">
    <location>
        <begin position="20"/>
        <end position="38"/>
    </location>
</feature>
<keyword evidence="1" id="KW-0472">Membrane</keyword>
<keyword evidence="1" id="KW-0812">Transmembrane</keyword>
<reference evidence="3" key="1">
    <citation type="submission" date="2019-01" db="EMBL/GenBank/DDBJ databases">
        <title>Draft genomes of a novel of Sporanaerobacter strains.</title>
        <authorList>
            <person name="Ma S."/>
        </authorList>
    </citation>
    <scope>NUCLEOTIDE SEQUENCE [LARGE SCALE GENOMIC DNA]</scope>
    <source>
        <strain evidence="3">NJN-17</strain>
    </source>
</reference>
<keyword evidence="3" id="KW-1185">Reference proteome</keyword>
<gene>
    <name evidence="2" type="ORF">EQM13_09355</name>
</gene>
<dbReference type="SUPFAM" id="SSF54523">
    <property type="entry name" value="Pili subunits"/>
    <property type="match status" value="1"/>
</dbReference>
<dbReference type="RefSeq" id="WP_071138600.1">
    <property type="nucleotide sequence ID" value="NZ_CP035282.1"/>
</dbReference>
<dbReference type="Pfam" id="PF07963">
    <property type="entry name" value="N_methyl"/>
    <property type="match status" value="1"/>
</dbReference>
<dbReference type="GO" id="GO:0030420">
    <property type="term" value="P:establishment of competence for transformation"/>
    <property type="evidence" value="ECO:0007669"/>
    <property type="project" value="InterPro"/>
</dbReference>